<dbReference type="GO" id="GO:0008270">
    <property type="term" value="F:zinc ion binding"/>
    <property type="evidence" value="ECO:0007669"/>
    <property type="project" value="UniProtKB-KW"/>
</dbReference>
<keyword evidence="1" id="KW-0479">Metal-binding</keyword>
<reference evidence="5 6" key="1">
    <citation type="submission" date="2020-08" db="EMBL/GenBank/DDBJ databases">
        <title>Plant Genome Project.</title>
        <authorList>
            <person name="Zhang R.-G."/>
        </authorList>
    </citation>
    <scope>NUCLEOTIDE SEQUENCE [LARGE SCALE GENOMIC DNA]</scope>
    <source>
        <tissue evidence="5">Rhizome</tissue>
    </source>
</reference>
<dbReference type="InterPro" id="IPR013083">
    <property type="entry name" value="Znf_RING/FYVE/PHD"/>
</dbReference>
<proteinExistence type="predicted"/>
<protein>
    <recommendedName>
        <fullName evidence="7">RING-type domain-containing protein</fullName>
    </recommendedName>
</protein>
<evidence type="ECO:0000256" key="3">
    <source>
        <dbReference type="ARBA" id="ARBA00022833"/>
    </source>
</evidence>
<evidence type="ECO:0000256" key="1">
    <source>
        <dbReference type="ARBA" id="ARBA00022723"/>
    </source>
</evidence>
<gene>
    <name evidence="5" type="ORF">ZIOFF_061148</name>
</gene>
<keyword evidence="6" id="KW-1185">Reference proteome</keyword>
<dbReference type="Proteomes" id="UP000734854">
    <property type="component" value="Unassembled WGS sequence"/>
</dbReference>
<evidence type="ECO:0000256" key="2">
    <source>
        <dbReference type="ARBA" id="ARBA00022771"/>
    </source>
</evidence>
<keyword evidence="3" id="KW-0862">Zinc</keyword>
<dbReference type="PANTHER" id="PTHR42647:SF5">
    <property type="entry name" value="SBP (S-RIBONUCLEASE BINDING PROTEIN) FAMILY PROTEIN"/>
    <property type="match status" value="1"/>
</dbReference>
<dbReference type="Pfam" id="PF13920">
    <property type="entry name" value="zf-C3HC4_3"/>
    <property type="match status" value="1"/>
</dbReference>
<evidence type="ECO:0000256" key="4">
    <source>
        <dbReference type="SAM" id="MobiDB-lite"/>
    </source>
</evidence>
<sequence>MIRAGQATKGGGGLGRDNSHDLEREISVALMAQLQERHNRHIAALGRCLSNLREDDLKQAQMTVSCSGAVKDSWGENYTALGIIQRLVQPQRPWDLVLIDRWDFDGREMELQPSAPGFLHPSAVLMPDGAAPKGAKRRRDAAGAPAGALPMGHGRSGNNSALFPLPGVVHLHEEQNQLRTVVSTGLRLSSASIPPILSEELAVHIKRDKDEIEQFINAQGRLAHLRTESMAWQAKAMANQAKAATLHAQLQQAISAAATTPVQAAGETRRGGSTPSAEDAESAFVDPDRVDPERACRLCGRREAAAVLLPCRHLCLCELCDSGPTPVESCPWKMLLKTLEDKFSDDYGL</sequence>
<keyword evidence="2" id="KW-0863">Zinc-finger</keyword>
<dbReference type="CDD" id="cd16649">
    <property type="entry name" value="mRING-HC-C3HC5_CGRF1-like"/>
    <property type="match status" value="1"/>
</dbReference>
<dbReference type="Gene3D" id="3.30.40.10">
    <property type="entry name" value="Zinc/RING finger domain, C3HC4 (zinc finger)"/>
    <property type="match status" value="1"/>
</dbReference>
<accession>A0A8J5KI46</accession>
<name>A0A8J5KI46_ZINOF</name>
<comment type="caution">
    <text evidence="5">The sequence shown here is derived from an EMBL/GenBank/DDBJ whole genome shotgun (WGS) entry which is preliminary data.</text>
</comment>
<dbReference type="PANTHER" id="PTHR42647">
    <property type="entry name" value="SBP (S-RIBONUCLEASE BINDING PROTEIN) FAMILY PROTEIN"/>
    <property type="match status" value="1"/>
</dbReference>
<evidence type="ECO:0000313" key="6">
    <source>
        <dbReference type="Proteomes" id="UP000734854"/>
    </source>
</evidence>
<evidence type="ECO:0000313" key="5">
    <source>
        <dbReference type="EMBL" id="KAG6477718.1"/>
    </source>
</evidence>
<dbReference type="EMBL" id="JACMSC010000017">
    <property type="protein sequence ID" value="KAG6477718.1"/>
    <property type="molecule type" value="Genomic_DNA"/>
</dbReference>
<dbReference type="GO" id="GO:0004842">
    <property type="term" value="F:ubiquitin-protein transferase activity"/>
    <property type="evidence" value="ECO:0007669"/>
    <property type="project" value="TreeGrafter"/>
</dbReference>
<feature type="region of interest" description="Disordered" evidence="4">
    <location>
        <begin position="129"/>
        <end position="155"/>
    </location>
</feature>
<organism evidence="5 6">
    <name type="scientific">Zingiber officinale</name>
    <name type="common">Ginger</name>
    <name type="synonym">Amomum zingiber</name>
    <dbReference type="NCBI Taxonomy" id="94328"/>
    <lineage>
        <taxon>Eukaryota</taxon>
        <taxon>Viridiplantae</taxon>
        <taxon>Streptophyta</taxon>
        <taxon>Embryophyta</taxon>
        <taxon>Tracheophyta</taxon>
        <taxon>Spermatophyta</taxon>
        <taxon>Magnoliopsida</taxon>
        <taxon>Liliopsida</taxon>
        <taxon>Zingiberales</taxon>
        <taxon>Zingiberaceae</taxon>
        <taxon>Zingiber</taxon>
    </lineage>
</organism>
<dbReference type="AlphaFoldDB" id="A0A8J5KI46"/>
<evidence type="ECO:0008006" key="7">
    <source>
        <dbReference type="Google" id="ProtNLM"/>
    </source>
</evidence>
<feature type="region of interest" description="Disordered" evidence="4">
    <location>
        <begin position="260"/>
        <end position="286"/>
    </location>
</feature>